<evidence type="ECO:0000256" key="8">
    <source>
        <dbReference type="ARBA" id="ARBA00022842"/>
    </source>
</evidence>
<keyword evidence="6" id="KW-0227">DNA damage</keyword>
<keyword evidence="8" id="KW-0460">Magnesium</keyword>
<evidence type="ECO:0000256" key="4">
    <source>
        <dbReference type="ARBA" id="ARBA00022722"/>
    </source>
</evidence>
<keyword evidence="4" id="KW-0540">Nuclease</keyword>
<comment type="caution">
    <text evidence="13">The sequence shown here is derived from an EMBL/GenBank/DDBJ whole genome shotgun (WGS) entry which is preliminary data.</text>
</comment>
<keyword evidence="7" id="KW-0378">Hydrolase</keyword>
<evidence type="ECO:0000256" key="2">
    <source>
        <dbReference type="ARBA" id="ARBA00001946"/>
    </source>
</evidence>
<keyword evidence="10" id="KW-0539">Nucleus</keyword>
<dbReference type="GeneID" id="85416415"/>
<evidence type="ECO:0000256" key="10">
    <source>
        <dbReference type="ARBA" id="ARBA00023242"/>
    </source>
</evidence>
<dbReference type="Pfam" id="PF03372">
    <property type="entry name" value="Exo_endo_phos"/>
    <property type="match status" value="1"/>
</dbReference>
<dbReference type="Gene3D" id="3.60.10.10">
    <property type="entry name" value="Endonuclease/exonuclease/phosphatase"/>
    <property type="match status" value="1"/>
</dbReference>
<gene>
    <name evidence="13" type="ORF">CTAM01_16184</name>
</gene>
<dbReference type="SUPFAM" id="SSF56219">
    <property type="entry name" value="DNase I-like"/>
    <property type="match status" value="1"/>
</dbReference>
<evidence type="ECO:0000313" key="14">
    <source>
        <dbReference type="Proteomes" id="UP001227543"/>
    </source>
</evidence>
<comment type="cofactor">
    <cofactor evidence="2">
        <name>Mg(2+)</name>
        <dbReference type="ChEBI" id="CHEBI:18420"/>
    </cofactor>
</comment>
<dbReference type="EMBL" id="MLFU01000202">
    <property type="protein sequence ID" value="KAK1473203.1"/>
    <property type="molecule type" value="Genomic_DNA"/>
</dbReference>
<evidence type="ECO:0000256" key="11">
    <source>
        <dbReference type="SAM" id="Phobius"/>
    </source>
</evidence>
<dbReference type="CDD" id="cd09080">
    <property type="entry name" value="TDP2"/>
    <property type="match status" value="1"/>
</dbReference>
<evidence type="ECO:0000256" key="1">
    <source>
        <dbReference type="ARBA" id="ARBA00001936"/>
    </source>
</evidence>
<proteinExistence type="predicted"/>
<keyword evidence="11" id="KW-0472">Membrane</keyword>
<protein>
    <recommendedName>
        <fullName evidence="12">Endonuclease/exonuclease/phosphatase domain-containing protein</fullName>
    </recommendedName>
</protein>
<sequence length="408" mass="45235">MGVMRRASTFIQISAMLPGSETIFGYHVQNLQILVKASTIPDTATGTIRYLMVLIAAISPLFTSLFNHFEFARLIRNSRHQRIMSWSSTQQETEGVAPIAQSWHQFEPTINTWEIVETHDVNNPPPSAPQDTTEISPHFVLATWNVEAFDQEPARRITAILDHLLNHSPSPDIIFFQEVSTTMLSALLNNSIVRDNWYSSEKDSRNWIGAPLTAFATMTLLSKAKFGHAGRAALAGLGRVSRIKYRSFYRRDALCSEVFVPSRQPGAQMTAYKRLQLVNVHLDSLSNGAACRPAQLQCVGSLLHDVGHGLVAGDFNPVTPHIDASLVEDNGLLDAWKELKGEETGYTWGVNGTERFPANRMDKVAMVGLRPLHIEVLHPMQVLLPGEDGSVPWSDHSGLKCTFTLASP</sequence>
<dbReference type="RefSeq" id="XP_060373243.1">
    <property type="nucleotide sequence ID" value="XM_060532177.1"/>
</dbReference>
<organism evidence="13 14">
    <name type="scientific">Colletotrichum tamarilloi</name>
    <dbReference type="NCBI Taxonomy" id="1209934"/>
    <lineage>
        <taxon>Eukaryota</taxon>
        <taxon>Fungi</taxon>
        <taxon>Dikarya</taxon>
        <taxon>Ascomycota</taxon>
        <taxon>Pezizomycotina</taxon>
        <taxon>Sordariomycetes</taxon>
        <taxon>Hypocreomycetidae</taxon>
        <taxon>Glomerellales</taxon>
        <taxon>Glomerellaceae</taxon>
        <taxon>Colletotrichum</taxon>
        <taxon>Colletotrichum acutatum species complex</taxon>
    </lineage>
</organism>
<evidence type="ECO:0000256" key="6">
    <source>
        <dbReference type="ARBA" id="ARBA00022763"/>
    </source>
</evidence>
<evidence type="ECO:0000313" key="13">
    <source>
        <dbReference type="EMBL" id="KAK1473203.1"/>
    </source>
</evidence>
<evidence type="ECO:0000259" key="12">
    <source>
        <dbReference type="Pfam" id="PF03372"/>
    </source>
</evidence>
<name>A0ABQ9QJ82_9PEZI</name>
<feature type="domain" description="Endonuclease/exonuclease/phosphatase" evidence="12">
    <location>
        <begin position="142"/>
        <end position="364"/>
    </location>
</feature>
<evidence type="ECO:0000256" key="9">
    <source>
        <dbReference type="ARBA" id="ARBA00023204"/>
    </source>
</evidence>
<evidence type="ECO:0000256" key="3">
    <source>
        <dbReference type="ARBA" id="ARBA00004322"/>
    </source>
</evidence>
<accession>A0ABQ9QJ82</accession>
<comment type="cofactor">
    <cofactor evidence="1">
        <name>Mn(2+)</name>
        <dbReference type="ChEBI" id="CHEBI:29035"/>
    </cofactor>
</comment>
<feature type="transmembrane region" description="Helical" evidence="11">
    <location>
        <begin position="49"/>
        <end position="69"/>
    </location>
</feature>
<keyword evidence="11" id="KW-0812">Transmembrane</keyword>
<keyword evidence="5" id="KW-0479">Metal-binding</keyword>
<dbReference type="PANTHER" id="PTHR15822:SF4">
    <property type="entry name" value="TYROSYL-DNA PHOSPHODIESTERASE 2"/>
    <property type="match status" value="1"/>
</dbReference>
<keyword evidence="11" id="KW-1133">Transmembrane helix</keyword>
<dbReference type="PANTHER" id="PTHR15822">
    <property type="entry name" value="TRAF AND TNF RECEPTOR-ASSOCIATED PROTEIN"/>
    <property type="match status" value="1"/>
</dbReference>
<dbReference type="InterPro" id="IPR005135">
    <property type="entry name" value="Endo/exonuclease/phosphatase"/>
</dbReference>
<dbReference type="InterPro" id="IPR036691">
    <property type="entry name" value="Endo/exonu/phosph_ase_sf"/>
</dbReference>
<keyword evidence="14" id="KW-1185">Reference proteome</keyword>
<comment type="subcellular location">
    <subcellularLocation>
        <location evidence="3">Nucleus</location>
        <location evidence="3">PML body</location>
    </subcellularLocation>
</comment>
<evidence type="ECO:0000256" key="7">
    <source>
        <dbReference type="ARBA" id="ARBA00022801"/>
    </source>
</evidence>
<keyword evidence="9" id="KW-0234">DNA repair</keyword>
<evidence type="ECO:0000256" key="5">
    <source>
        <dbReference type="ARBA" id="ARBA00022723"/>
    </source>
</evidence>
<dbReference type="InterPro" id="IPR051547">
    <property type="entry name" value="TDP2-like"/>
</dbReference>
<dbReference type="Proteomes" id="UP001227543">
    <property type="component" value="Unassembled WGS sequence"/>
</dbReference>
<reference evidence="13 14" key="1">
    <citation type="submission" date="2016-10" db="EMBL/GenBank/DDBJ databases">
        <title>The genome sequence of Colletotrichum fioriniae PJ7.</title>
        <authorList>
            <person name="Baroncelli R."/>
        </authorList>
    </citation>
    <scope>NUCLEOTIDE SEQUENCE [LARGE SCALE GENOMIC DNA]</scope>
    <source>
        <strain evidence="13 14">Tom-12</strain>
    </source>
</reference>